<feature type="compositionally biased region" description="Polar residues" evidence="1">
    <location>
        <begin position="217"/>
        <end position="228"/>
    </location>
</feature>
<sequence>MLQTAFQDLSQNPHRPDDEILYGGIRVLFIAQLDPSYYDEHRSTYKMHRPSLNVAETIHLIDSIPFGNLDEQAFNKSHGNYDNFTYWCEVLKHLIRKAPFMFKTGTCIQLFASLLLGGELLQAELAAVGIEETFLNLRDFFRGLKPDQDEEKTSSLVGSVSNDQYDHARWFWLGSSSSNRFESISTMNKDTCMLPDSASPSLVLADDDCKHSPTDLAMSSTNTLSSSVPEIESFGNETSPAQSREQHPPFISRDNATFLEEREKLEKPLADLKRIEKDLQESAE</sequence>
<accession>A0A6G1J2A6</accession>
<organism evidence="2 3">
    <name type="scientific">Lentithecium fluviatile CBS 122367</name>
    <dbReference type="NCBI Taxonomy" id="1168545"/>
    <lineage>
        <taxon>Eukaryota</taxon>
        <taxon>Fungi</taxon>
        <taxon>Dikarya</taxon>
        <taxon>Ascomycota</taxon>
        <taxon>Pezizomycotina</taxon>
        <taxon>Dothideomycetes</taxon>
        <taxon>Pleosporomycetidae</taxon>
        <taxon>Pleosporales</taxon>
        <taxon>Massarineae</taxon>
        <taxon>Lentitheciaceae</taxon>
        <taxon>Lentithecium</taxon>
    </lineage>
</organism>
<evidence type="ECO:0000256" key="1">
    <source>
        <dbReference type="SAM" id="MobiDB-lite"/>
    </source>
</evidence>
<keyword evidence="3" id="KW-1185">Reference proteome</keyword>
<dbReference type="OrthoDB" id="3800963at2759"/>
<name>A0A6G1J2A6_9PLEO</name>
<protein>
    <submittedName>
        <fullName evidence="2">Uncharacterized protein</fullName>
    </submittedName>
</protein>
<gene>
    <name evidence="2" type="ORF">K458DRAFT_388744</name>
</gene>
<evidence type="ECO:0000313" key="2">
    <source>
        <dbReference type="EMBL" id="KAF2684279.1"/>
    </source>
</evidence>
<evidence type="ECO:0000313" key="3">
    <source>
        <dbReference type="Proteomes" id="UP000799291"/>
    </source>
</evidence>
<dbReference type="AlphaFoldDB" id="A0A6G1J2A6"/>
<proteinExistence type="predicted"/>
<reference evidence="2" key="1">
    <citation type="journal article" date="2020" name="Stud. Mycol.">
        <title>101 Dothideomycetes genomes: a test case for predicting lifestyles and emergence of pathogens.</title>
        <authorList>
            <person name="Haridas S."/>
            <person name="Albert R."/>
            <person name="Binder M."/>
            <person name="Bloem J."/>
            <person name="Labutti K."/>
            <person name="Salamov A."/>
            <person name="Andreopoulos B."/>
            <person name="Baker S."/>
            <person name="Barry K."/>
            <person name="Bills G."/>
            <person name="Bluhm B."/>
            <person name="Cannon C."/>
            <person name="Castanera R."/>
            <person name="Culley D."/>
            <person name="Daum C."/>
            <person name="Ezra D."/>
            <person name="Gonzalez J."/>
            <person name="Henrissat B."/>
            <person name="Kuo A."/>
            <person name="Liang C."/>
            <person name="Lipzen A."/>
            <person name="Lutzoni F."/>
            <person name="Magnuson J."/>
            <person name="Mondo S."/>
            <person name="Nolan M."/>
            <person name="Ohm R."/>
            <person name="Pangilinan J."/>
            <person name="Park H.-J."/>
            <person name="Ramirez L."/>
            <person name="Alfaro M."/>
            <person name="Sun H."/>
            <person name="Tritt A."/>
            <person name="Yoshinaga Y."/>
            <person name="Zwiers L.-H."/>
            <person name="Turgeon B."/>
            <person name="Goodwin S."/>
            <person name="Spatafora J."/>
            <person name="Crous P."/>
            <person name="Grigoriev I."/>
        </authorList>
    </citation>
    <scope>NUCLEOTIDE SEQUENCE</scope>
    <source>
        <strain evidence="2">CBS 122367</strain>
    </source>
</reference>
<dbReference type="Proteomes" id="UP000799291">
    <property type="component" value="Unassembled WGS sequence"/>
</dbReference>
<feature type="region of interest" description="Disordered" evidence="1">
    <location>
        <begin position="214"/>
        <end position="253"/>
    </location>
</feature>
<dbReference type="EMBL" id="MU005581">
    <property type="protein sequence ID" value="KAF2684279.1"/>
    <property type="molecule type" value="Genomic_DNA"/>
</dbReference>